<proteinExistence type="predicted"/>
<dbReference type="SUPFAM" id="SSF48726">
    <property type="entry name" value="Immunoglobulin"/>
    <property type="match status" value="1"/>
</dbReference>
<dbReference type="AlphaFoldDB" id="A0A3Q1FL92"/>
<dbReference type="PANTHER" id="PTHR25466:SF14">
    <property type="entry name" value="BUTYROPHILIN SUBFAMILY 2 MEMBER A2-LIKE-RELATED"/>
    <property type="match status" value="1"/>
</dbReference>
<keyword evidence="8" id="KW-0675">Receptor</keyword>
<reference evidence="12" key="2">
    <citation type="submission" date="2025-09" db="UniProtKB">
        <authorList>
            <consortium name="Ensembl"/>
        </authorList>
    </citation>
    <scope>IDENTIFICATION</scope>
</reference>
<dbReference type="PROSITE" id="PS50835">
    <property type="entry name" value="IG_LIKE"/>
    <property type="match status" value="1"/>
</dbReference>
<evidence type="ECO:0000256" key="3">
    <source>
        <dbReference type="ARBA" id="ARBA00022692"/>
    </source>
</evidence>
<dbReference type="SMART" id="SM00406">
    <property type="entry name" value="IGv"/>
    <property type="match status" value="1"/>
</dbReference>
<dbReference type="Ensembl" id="ENSAPOT00000027307.1">
    <property type="protein sequence ID" value="ENSAPOP00000017883.1"/>
    <property type="gene ID" value="ENSAPOG00000021160.1"/>
</dbReference>
<evidence type="ECO:0000256" key="7">
    <source>
        <dbReference type="ARBA" id="ARBA00023157"/>
    </source>
</evidence>
<sequence length="141" mass="16662">MERCILPCSFQVDTHVVIHWIQLTKGELRVHLYYDDQDQLEHQHQNYRNRTSLFKDQISRGNASLQLTGVKVQDEGRYKCYTSTINGNEDSFINLKVKGMRNTQLNRNHNINKFMLSDWCIDLLLSANLHLLSQKLKESRR</sequence>
<evidence type="ECO:0000256" key="9">
    <source>
        <dbReference type="ARBA" id="ARBA00023180"/>
    </source>
</evidence>
<dbReference type="GO" id="GO:0007166">
    <property type="term" value="P:cell surface receptor signaling pathway"/>
    <property type="evidence" value="ECO:0007669"/>
    <property type="project" value="TreeGrafter"/>
</dbReference>
<keyword evidence="6" id="KW-0472">Membrane</keyword>
<keyword evidence="13" id="KW-1185">Reference proteome</keyword>
<reference evidence="12" key="1">
    <citation type="submission" date="2025-08" db="UniProtKB">
        <authorList>
            <consortium name="Ensembl"/>
        </authorList>
    </citation>
    <scope>IDENTIFICATION</scope>
</reference>
<evidence type="ECO:0000256" key="8">
    <source>
        <dbReference type="ARBA" id="ARBA00023170"/>
    </source>
</evidence>
<evidence type="ECO:0000256" key="2">
    <source>
        <dbReference type="ARBA" id="ARBA00022475"/>
    </source>
</evidence>
<feature type="domain" description="Ig-like" evidence="11">
    <location>
        <begin position="1"/>
        <end position="98"/>
    </location>
</feature>
<evidence type="ECO:0000313" key="13">
    <source>
        <dbReference type="Proteomes" id="UP000257200"/>
    </source>
</evidence>
<evidence type="ECO:0000259" key="11">
    <source>
        <dbReference type="PROSITE" id="PS50835"/>
    </source>
</evidence>
<dbReference type="FunFam" id="2.60.40.10:FF:000142">
    <property type="entry name" value="V-set domain-containing T-cell activation inhibitor 1"/>
    <property type="match status" value="1"/>
</dbReference>
<evidence type="ECO:0000256" key="6">
    <source>
        <dbReference type="ARBA" id="ARBA00023136"/>
    </source>
</evidence>
<dbReference type="GeneTree" id="ENSGT00940000162944"/>
<dbReference type="GO" id="GO:0031295">
    <property type="term" value="P:T cell costimulation"/>
    <property type="evidence" value="ECO:0007669"/>
    <property type="project" value="TreeGrafter"/>
</dbReference>
<comment type="subcellular location">
    <subcellularLocation>
        <location evidence="1">Cell membrane</location>
        <topology evidence="1">Single-pass type I membrane protein</topology>
    </subcellularLocation>
</comment>
<dbReference type="PANTHER" id="PTHR25466">
    <property type="entry name" value="T-LYMPHOCYTE ACTIVATION ANTIGEN"/>
    <property type="match status" value="1"/>
</dbReference>
<dbReference type="InterPro" id="IPR013783">
    <property type="entry name" value="Ig-like_fold"/>
</dbReference>
<dbReference type="InterPro" id="IPR007110">
    <property type="entry name" value="Ig-like_dom"/>
</dbReference>
<protein>
    <recommendedName>
        <fullName evidence="11">Ig-like domain-containing protein</fullName>
    </recommendedName>
</protein>
<organism evidence="12 13">
    <name type="scientific">Acanthochromis polyacanthus</name>
    <name type="common">spiny chromis</name>
    <dbReference type="NCBI Taxonomy" id="80966"/>
    <lineage>
        <taxon>Eukaryota</taxon>
        <taxon>Metazoa</taxon>
        <taxon>Chordata</taxon>
        <taxon>Craniata</taxon>
        <taxon>Vertebrata</taxon>
        <taxon>Euteleostomi</taxon>
        <taxon>Actinopterygii</taxon>
        <taxon>Neopterygii</taxon>
        <taxon>Teleostei</taxon>
        <taxon>Neoteleostei</taxon>
        <taxon>Acanthomorphata</taxon>
        <taxon>Ovalentaria</taxon>
        <taxon>Pomacentridae</taxon>
        <taxon>Acanthochromis</taxon>
    </lineage>
</organism>
<accession>A0A3Q1FL92</accession>
<evidence type="ECO:0000313" key="12">
    <source>
        <dbReference type="Ensembl" id="ENSAPOP00000017883.1"/>
    </source>
</evidence>
<dbReference type="GO" id="GO:0042130">
    <property type="term" value="P:negative regulation of T cell proliferation"/>
    <property type="evidence" value="ECO:0007669"/>
    <property type="project" value="TreeGrafter"/>
</dbReference>
<dbReference type="STRING" id="80966.ENSAPOP00000017883"/>
<keyword evidence="2" id="KW-1003">Cell membrane</keyword>
<keyword evidence="5" id="KW-1133">Transmembrane helix</keyword>
<dbReference type="InterPro" id="IPR036179">
    <property type="entry name" value="Ig-like_dom_sf"/>
</dbReference>
<dbReference type="GO" id="GO:0071222">
    <property type="term" value="P:cellular response to lipopolysaccharide"/>
    <property type="evidence" value="ECO:0007669"/>
    <property type="project" value="TreeGrafter"/>
</dbReference>
<keyword evidence="9" id="KW-0325">Glycoprotein</keyword>
<evidence type="ECO:0000256" key="1">
    <source>
        <dbReference type="ARBA" id="ARBA00004251"/>
    </source>
</evidence>
<dbReference type="InterPro" id="IPR051713">
    <property type="entry name" value="T-cell_Activation_Regulation"/>
</dbReference>
<name>A0A3Q1FL92_9TELE</name>
<evidence type="ECO:0000256" key="10">
    <source>
        <dbReference type="ARBA" id="ARBA00023319"/>
    </source>
</evidence>
<dbReference type="GO" id="GO:0009897">
    <property type="term" value="C:external side of plasma membrane"/>
    <property type="evidence" value="ECO:0007669"/>
    <property type="project" value="TreeGrafter"/>
</dbReference>
<dbReference type="GO" id="GO:0006955">
    <property type="term" value="P:immune response"/>
    <property type="evidence" value="ECO:0007669"/>
    <property type="project" value="TreeGrafter"/>
</dbReference>
<dbReference type="InParanoid" id="A0A3Q1FL92"/>
<dbReference type="GO" id="GO:0042102">
    <property type="term" value="P:positive regulation of T cell proliferation"/>
    <property type="evidence" value="ECO:0007669"/>
    <property type="project" value="TreeGrafter"/>
</dbReference>
<evidence type="ECO:0000256" key="4">
    <source>
        <dbReference type="ARBA" id="ARBA00022729"/>
    </source>
</evidence>
<keyword evidence="4" id="KW-0732">Signal</keyword>
<dbReference type="Pfam" id="PF07686">
    <property type="entry name" value="V-set"/>
    <property type="match status" value="1"/>
</dbReference>
<evidence type="ECO:0000256" key="5">
    <source>
        <dbReference type="ARBA" id="ARBA00022989"/>
    </source>
</evidence>
<dbReference type="InterPro" id="IPR013106">
    <property type="entry name" value="Ig_V-set"/>
</dbReference>
<keyword evidence="7" id="KW-1015">Disulfide bond</keyword>
<dbReference type="Gene3D" id="2.60.40.10">
    <property type="entry name" value="Immunoglobulins"/>
    <property type="match status" value="1"/>
</dbReference>
<keyword evidence="3" id="KW-0812">Transmembrane</keyword>
<keyword evidence="10" id="KW-0393">Immunoglobulin domain</keyword>
<dbReference type="Proteomes" id="UP000257200">
    <property type="component" value="Unplaced"/>
</dbReference>